<dbReference type="EMBL" id="ML179660">
    <property type="protein sequence ID" value="THU83476.1"/>
    <property type="molecule type" value="Genomic_DNA"/>
</dbReference>
<dbReference type="CDD" id="cd12087">
    <property type="entry name" value="TM_EGFR-like"/>
    <property type="match status" value="1"/>
</dbReference>
<evidence type="ECO:0008006" key="5">
    <source>
        <dbReference type="Google" id="ProtNLM"/>
    </source>
</evidence>
<protein>
    <recommendedName>
        <fullName evidence="5">Mid2 domain-containing protein</fullName>
    </recommendedName>
</protein>
<keyword evidence="1" id="KW-1133">Transmembrane helix</keyword>
<accession>A0A4S8L4I7</accession>
<proteinExistence type="predicted"/>
<keyword evidence="2" id="KW-0732">Signal</keyword>
<keyword evidence="1" id="KW-0472">Membrane</keyword>
<organism evidence="3 4">
    <name type="scientific">Dendrothele bispora (strain CBS 962.96)</name>
    <dbReference type="NCBI Taxonomy" id="1314807"/>
    <lineage>
        <taxon>Eukaryota</taxon>
        <taxon>Fungi</taxon>
        <taxon>Dikarya</taxon>
        <taxon>Basidiomycota</taxon>
        <taxon>Agaricomycotina</taxon>
        <taxon>Agaricomycetes</taxon>
        <taxon>Agaricomycetidae</taxon>
        <taxon>Agaricales</taxon>
        <taxon>Agaricales incertae sedis</taxon>
        <taxon>Dendrothele</taxon>
    </lineage>
</organism>
<sequence>MTRSLRSQTLGWVTAMIKACLVGFLLLHNTDAQTISITPIPVLEILNELLTDIGIAQMGQSFGVSIFQVETPPGSVEHDTTLLNSFNGIDATSLCISVPAIPSDFVGDFGFLFSVSSADGQSRESYEITILDCSVTDQATTTSNQCDLPASSSITTSTSPGSTITNLPSSTISTSALVGPGPALPSSTISTSALYCSPTRSNEHNWSRQYKPPIGQYLVYIKRWQGSCPGSGGYGSVAPGHDKRKTIVAIVGGVASLFVVSFIVGFFILRRRRYKSEWKLIDPFPLNAQESGEGTRGNGTSKRLYRPESNRTVLVLNNPTSRSGEDDVMSRLFVEPPVSCNGTEGDHNNYSAPPSYRERGMVAKQRSVGSSIRVGFQESSNANSALQYGQGFHQGS</sequence>
<feature type="chain" id="PRO_5020868293" description="Mid2 domain-containing protein" evidence="2">
    <location>
        <begin position="33"/>
        <end position="396"/>
    </location>
</feature>
<evidence type="ECO:0000313" key="3">
    <source>
        <dbReference type="EMBL" id="THU83476.1"/>
    </source>
</evidence>
<feature type="transmembrane region" description="Helical" evidence="1">
    <location>
        <begin position="247"/>
        <end position="269"/>
    </location>
</feature>
<dbReference type="AlphaFoldDB" id="A0A4S8L4I7"/>
<dbReference type="Proteomes" id="UP000297245">
    <property type="component" value="Unassembled WGS sequence"/>
</dbReference>
<reference evidence="3 4" key="1">
    <citation type="journal article" date="2019" name="Nat. Ecol. Evol.">
        <title>Megaphylogeny resolves global patterns of mushroom evolution.</title>
        <authorList>
            <person name="Varga T."/>
            <person name="Krizsan K."/>
            <person name="Foldi C."/>
            <person name="Dima B."/>
            <person name="Sanchez-Garcia M."/>
            <person name="Sanchez-Ramirez S."/>
            <person name="Szollosi G.J."/>
            <person name="Szarkandi J.G."/>
            <person name="Papp V."/>
            <person name="Albert L."/>
            <person name="Andreopoulos W."/>
            <person name="Angelini C."/>
            <person name="Antonin V."/>
            <person name="Barry K.W."/>
            <person name="Bougher N.L."/>
            <person name="Buchanan P."/>
            <person name="Buyck B."/>
            <person name="Bense V."/>
            <person name="Catcheside P."/>
            <person name="Chovatia M."/>
            <person name="Cooper J."/>
            <person name="Damon W."/>
            <person name="Desjardin D."/>
            <person name="Finy P."/>
            <person name="Geml J."/>
            <person name="Haridas S."/>
            <person name="Hughes K."/>
            <person name="Justo A."/>
            <person name="Karasinski D."/>
            <person name="Kautmanova I."/>
            <person name="Kiss B."/>
            <person name="Kocsube S."/>
            <person name="Kotiranta H."/>
            <person name="LaButti K.M."/>
            <person name="Lechner B.E."/>
            <person name="Liimatainen K."/>
            <person name="Lipzen A."/>
            <person name="Lukacs Z."/>
            <person name="Mihaltcheva S."/>
            <person name="Morgado L.N."/>
            <person name="Niskanen T."/>
            <person name="Noordeloos M.E."/>
            <person name="Ohm R.A."/>
            <person name="Ortiz-Santana B."/>
            <person name="Ovrebo C."/>
            <person name="Racz N."/>
            <person name="Riley R."/>
            <person name="Savchenko A."/>
            <person name="Shiryaev A."/>
            <person name="Soop K."/>
            <person name="Spirin V."/>
            <person name="Szebenyi C."/>
            <person name="Tomsovsky M."/>
            <person name="Tulloss R.E."/>
            <person name="Uehling J."/>
            <person name="Grigoriev I.V."/>
            <person name="Vagvolgyi C."/>
            <person name="Papp T."/>
            <person name="Martin F.M."/>
            <person name="Miettinen O."/>
            <person name="Hibbett D.S."/>
            <person name="Nagy L.G."/>
        </authorList>
    </citation>
    <scope>NUCLEOTIDE SEQUENCE [LARGE SCALE GENOMIC DNA]</scope>
    <source>
        <strain evidence="3 4">CBS 962.96</strain>
    </source>
</reference>
<evidence type="ECO:0000256" key="1">
    <source>
        <dbReference type="SAM" id="Phobius"/>
    </source>
</evidence>
<keyword evidence="1" id="KW-0812">Transmembrane</keyword>
<feature type="signal peptide" evidence="2">
    <location>
        <begin position="1"/>
        <end position="32"/>
    </location>
</feature>
<evidence type="ECO:0000256" key="2">
    <source>
        <dbReference type="SAM" id="SignalP"/>
    </source>
</evidence>
<gene>
    <name evidence="3" type="ORF">K435DRAFT_807466</name>
</gene>
<evidence type="ECO:0000313" key="4">
    <source>
        <dbReference type="Proteomes" id="UP000297245"/>
    </source>
</evidence>
<keyword evidence="4" id="KW-1185">Reference proteome</keyword>
<name>A0A4S8L4I7_DENBC</name>